<gene>
    <name evidence="1" type="ORF">SLEP1_g14727</name>
</gene>
<organism evidence="1 2">
    <name type="scientific">Rubroshorea leprosula</name>
    <dbReference type="NCBI Taxonomy" id="152421"/>
    <lineage>
        <taxon>Eukaryota</taxon>
        <taxon>Viridiplantae</taxon>
        <taxon>Streptophyta</taxon>
        <taxon>Embryophyta</taxon>
        <taxon>Tracheophyta</taxon>
        <taxon>Spermatophyta</taxon>
        <taxon>Magnoliopsida</taxon>
        <taxon>eudicotyledons</taxon>
        <taxon>Gunneridae</taxon>
        <taxon>Pentapetalae</taxon>
        <taxon>rosids</taxon>
        <taxon>malvids</taxon>
        <taxon>Malvales</taxon>
        <taxon>Dipterocarpaceae</taxon>
        <taxon>Rubroshorea</taxon>
    </lineage>
</organism>
<name>A0AAV5IUJ7_9ROSI</name>
<protein>
    <recommendedName>
        <fullName evidence="3">Maturase K</fullName>
    </recommendedName>
</protein>
<evidence type="ECO:0000313" key="2">
    <source>
        <dbReference type="Proteomes" id="UP001054252"/>
    </source>
</evidence>
<sequence>MRELVLEVLADLQGPYISYLKRLQFSGFIRGWHNQRSAQLTLFEKFRRKQAFRLSSTKLMVKEYINLFSM</sequence>
<dbReference type="AlphaFoldDB" id="A0AAV5IUJ7"/>
<evidence type="ECO:0008006" key="3">
    <source>
        <dbReference type="Google" id="ProtNLM"/>
    </source>
</evidence>
<proteinExistence type="predicted"/>
<reference evidence="1 2" key="1">
    <citation type="journal article" date="2021" name="Commun. Biol.">
        <title>The genome of Shorea leprosula (Dipterocarpaceae) highlights the ecological relevance of drought in aseasonal tropical rainforests.</title>
        <authorList>
            <person name="Ng K.K.S."/>
            <person name="Kobayashi M.J."/>
            <person name="Fawcett J.A."/>
            <person name="Hatakeyama M."/>
            <person name="Paape T."/>
            <person name="Ng C.H."/>
            <person name="Ang C.C."/>
            <person name="Tnah L.H."/>
            <person name="Lee C.T."/>
            <person name="Nishiyama T."/>
            <person name="Sese J."/>
            <person name="O'Brien M.J."/>
            <person name="Copetti D."/>
            <person name="Mohd Noor M.I."/>
            <person name="Ong R.C."/>
            <person name="Putra M."/>
            <person name="Sireger I.Z."/>
            <person name="Indrioko S."/>
            <person name="Kosugi Y."/>
            <person name="Izuno A."/>
            <person name="Isagi Y."/>
            <person name="Lee S.L."/>
            <person name="Shimizu K.K."/>
        </authorList>
    </citation>
    <scope>NUCLEOTIDE SEQUENCE [LARGE SCALE GENOMIC DNA]</scope>
    <source>
        <strain evidence="1">214</strain>
    </source>
</reference>
<accession>A0AAV5IUJ7</accession>
<keyword evidence="2" id="KW-1185">Reference proteome</keyword>
<dbReference type="Proteomes" id="UP001054252">
    <property type="component" value="Unassembled WGS sequence"/>
</dbReference>
<evidence type="ECO:0000313" key="1">
    <source>
        <dbReference type="EMBL" id="GKV02270.1"/>
    </source>
</evidence>
<dbReference type="EMBL" id="BPVZ01000018">
    <property type="protein sequence ID" value="GKV02270.1"/>
    <property type="molecule type" value="Genomic_DNA"/>
</dbReference>
<comment type="caution">
    <text evidence="1">The sequence shown here is derived from an EMBL/GenBank/DDBJ whole genome shotgun (WGS) entry which is preliminary data.</text>
</comment>